<keyword evidence="3" id="KW-1185">Reference proteome</keyword>
<reference evidence="2 3" key="2">
    <citation type="submission" date="2018-11" db="EMBL/GenBank/DDBJ databases">
        <authorList>
            <consortium name="Pathogen Informatics"/>
        </authorList>
    </citation>
    <scope>NUCLEOTIDE SEQUENCE [LARGE SCALE GENOMIC DNA]</scope>
    <source>
        <strain evidence="2 3">NST_G2</strain>
    </source>
</reference>
<evidence type="ECO:0000313" key="4">
    <source>
        <dbReference type="WBParaSite" id="SSLN_0001105201-mRNA-1"/>
    </source>
</evidence>
<feature type="compositionally biased region" description="Polar residues" evidence="1">
    <location>
        <begin position="98"/>
        <end position="113"/>
    </location>
</feature>
<protein>
    <submittedName>
        <fullName evidence="2 4">Uncharacterized protein</fullName>
    </submittedName>
</protein>
<gene>
    <name evidence="2" type="ORF">SSLN_LOCUS10639</name>
</gene>
<reference evidence="4" key="1">
    <citation type="submission" date="2016-06" db="UniProtKB">
        <authorList>
            <consortium name="WormBaseParasite"/>
        </authorList>
    </citation>
    <scope>IDENTIFICATION</scope>
</reference>
<evidence type="ECO:0000256" key="1">
    <source>
        <dbReference type="SAM" id="MobiDB-lite"/>
    </source>
</evidence>
<feature type="region of interest" description="Disordered" evidence="1">
    <location>
        <begin position="64"/>
        <end position="133"/>
    </location>
</feature>
<proteinExistence type="predicted"/>
<dbReference type="WBParaSite" id="SSLN_0001105201-mRNA-1">
    <property type="protein sequence ID" value="SSLN_0001105201-mRNA-1"/>
    <property type="gene ID" value="SSLN_0001105201"/>
</dbReference>
<dbReference type="OrthoDB" id="6316315at2759"/>
<organism evidence="4">
    <name type="scientific">Schistocephalus solidus</name>
    <name type="common">Tapeworm</name>
    <dbReference type="NCBI Taxonomy" id="70667"/>
    <lineage>
        <taxon>Eukaryota</taxon>
        <taxon>Metazoa</taxon>
        <taxon>Spiralia</taxon>
        <taxon>Lophotrochozoa</taxon>
        <taxon>Platyhelminthes</taxon>
        <taxon>Cestoda</taxon>
        <taxon>Eucestoda</taxon>
        <taxon>Diphyllobothriidea</taxon>
        <taxon>Diphyllobothriidae</taxon>
        <taxon>Schistocephalus</taxon>
    </lineage>
</organism>
<evidence type="ECO:0000313" key="2">
    <source>
        <dbReference type="EMBL" id="VDL97024.1"/>
    </source>
</evidence>
<accession>A0A183T2E1</accession>
<sequence length="133" mass="15093">MSLWVLADMEVKIDATRTLKKSLKQLEINLAIWADLAQDRRAWRRSMKTSAAIYEANRIADAKAKRRLASHKPRGSTPPTSNVPTLSTHVPRAIRPGRTSSNSMQQQSHNLNFYHTCRGPHDDDHPIQSGKRK</sequence>
<dbReference type="AlphaFoldDB" id="A0A183T2E1"/>
<name>A0A183T2E1_SCHSO</name>
<dbReference type="EMBL" id="UYSU01036001">
    <property type="protein sequence ID" value="VDL97024.1"/>
    <property type="molecule type" value="Genomic_DNA"/>
</dbReference>
<evidence type="ECO:0000313" key="3">
    <source>
        <dbReference type="Proteomes" id="UP000275846"/>
    </source>
</evidence>
<feature type="compositionally biased region" description="Polar residues" evidence="1">
    <location>
        <begin position="77"/>
        <end position="88"/>
    </location>
</feature>
<dbReference type="Proteomes" id="UP000275846">
    <property type="component" value="Unassembled WGS sequence"/>
</dbReference>
<feature type="compositionally biased region" description="Basic residues" evidence="1">
    <location>
        <begin position="64"/>
        <end position="74"/>
    </location>
</feature>